<dbReference type="Proteomes" id="UP000092124">
    <property type="component" value="Unassembled WGS sequence"/>
</dbReference>
<reference evidence="1 2" key="1">
    <citation type="submission" date="2016-06" db="EMBL/GenBank/DDBJ databases">
        <title>The Draft Genome Sequence and Annotation of the Desert Woodrat Neotoma lepida.</title>
        <authorList>
            <person name="Campbell M."/>
            <person name="Oakeson K.F."/>
            <person name="Yandell M."/>
            <person name="Halpert J.R."/>
            <person name="Dearing D."/>
        </authorList>
    </citation>
    <scope>NUCLEOTIDE SEQUENCE [LARGE SCALE GENOMIC DNA]</scope>
    <source>
        <strain evidence="1">417</strain>
        <tissue evidence="1">Liver</tissue>
    </source>
</reference>
<dbReference type="AlphaFoldDB" id="A0A1A6G125"/>
<keyword evidence="2" id="KW-1185">Reference proteome</keyword>
<comment type="caution">
    <text evidence="1">The sequence shown here is derived from an EMBL/GenBank/DDBJ whole genome shotgun (WGS) entry which is preliminary data.</text>
</comment>
<sequence length="189" mass="21660">MLTRKTAERREHLDGRNCETRTGTLPTELMFVTVVLGNGPHFQELERLTLKSKESQKHLHPIRIFLTPFNTLRIPSQVYNVYVGKFFTILLSLLGHTVNKWRNLSGAFLWLLYGESDRDRESRVRGALPVKRQSRESTVQWHTNRKLIVYSAGEHGGDTVRKRLSMKSAPHTSGCTSAVLEESTRLFAL</sequence>
<dbReference type="EMBL" id="LZPO01108037">
    <property type="protein sequence ID" value="OBS59544.1"/>
    <property type="molecule type" value="Genomic_DNA"/>
</dbReference>
<protein>
    <submittedName>
        <fullName evidence="1">Uncharacterized protein</fullName>
    </submittedName>
</protein>
<accession>A0A1A6G125</accession>
<evidence type="ECO:0000313" key="2">
    <source>
        <dbReference type="Proteomes" id="UP000092124"/>
    </source>
</evidence>
<dbReference type="STRING" id="56216.A0A1A6G125"/>
<evidence type="ECO:0000313" key="1">
    <source>
        <dbReference type="EMBL" id="OBS59544.1"/>
    </source>
</evidence>
<organism evidence="1 2">
    <name type="scientific">Neotoma lepida</name>
    <name type="common">Desert woodrat</name>
    <dbReference type="NCBI Taxonomy" id="56216"/>
    <lineage>
        <taxon>Eukaryota</taxon>
        <taxon>Metazoa</taxon>
        <taxon>Chordata</taxon>
        <taxon>Craniata</taxon>
        <taxon>Vertebrata</taxon>
        <taxon>Euteleostomi</taxon>
        <taxon>Mammalia</taxon>
        <taxon>Eutheria</taxon>
        <taxon>Euarchontoglires</taxon>
        <taxon>Glires</taxon>
        <taxon>Rodentia</taxon>
        <taxon>Myomorpha</taxon>
        <taxon>Muroidea</taxon>
        <taxon>Cricetidae</taxon>
        <taxon>Neotominae</taxon>
        <taxon>Neotoma</taxon>
    </lineage>
</organism>
<name>A0A1A6G125_NEOLE</name>
<proteinExistence type="predicted"/>
<gene>
    <name evidence="1" type="ORF">A6R68_09335</name>
</gene>